<dbReference type="EMBL" id="CAWUHB010000026">
    <property type="protein sequence ID" value="CAK7223149.1"/>
    <property type="molecule type" value="Genomic_DNA"/>
</dbReference>
<gene>
    <name evidence="1" type="ORF">SCUCBS95973_005080</name>
</gene>
<name>A0ABP0BTX0_9PEZI</name>
<organism evidence="1 2">
    <name type="scientific">Sporothrix curviconia</name>
    <dbReference type="NCBI Taxonomy" id="1260050"/>
    <lineage>
        <taxon>Eukaryota</taxon>
        <taxon>Fungi</taxon>
        <taxon>Dikarya</taxon>
        <taxon>Ascomycota</taxon>
        <taxon>Pezizomycotina</taxon>
        <taxon>Sordariomycetes</taxon>
        <taxon>Sordariomycetidae</taxon>
        <taxon>Ophiostomatales</taxon>
        <taxon>Ophiostomataceae</taxon>
        <taxon>Sporothrix</taxon>
    </lineage>
</organism>
<evidence type="ECO:0000313" key="1">
    <source>
        <dbReference type="EMBL" id="CAK7223149.1"/>
    </source>
</evidence>
<sequence>MLRFREVSVSRPATPRAVAEQQYGKARGIAAATMVSKIIRNMRAHGHLLRCTGQLTNSLFNCLLFFLIEGHLAGASNSTAVRDDARRKYTLCLNQLYEFSQLWISASLVHRLFEALQASLFQPGGVRASALTSTTTTVAATMTTTTAATAAANFPYDQGHELFPGFRTSSDITQSYMRQLVETEFYHPEPLTAGGVQYQAQTLGAATSAAGDGGSSLNAWALPSPEDVWSGLDQPMFGGLPATLDVDAWLDFFQFGDSKAM</sequence>
<accession>A0ABP0BTX0</accession>
<protein>
    <recommendedName>
        <fullName evidence="3">C6 zinc finger domain containing protein</fullName>
    </recommendedName>
</protein>
<evidence type="ECO:0000313" key="2">
    <source>
        <dbReference type="Proteomes" id="UP001642405"/>
    </source>
</evidence>
<comment type="caution">
    <text evidence="1">The sequence shown here is derived from an EMBL/GenBank/DDBJ whole genome shotgun (WGS) entry which is preliminary data.</text>
</comment>
<dbReference type="Proteomes" id="UP001642405">
    <property type="component" value="Unassembled WGS sequence"/>
</dbReference>
<evidence type="ECO:0008006" key="3">
    <source>
        <dbReference type="Google" id="ProtNLM"/>
    </source>
</evidence>
<keyword evidence="2" id="KW-1185">Reference proteome</keyword>
<reference evidence="1 2" key="1">
    <citation type="submission" date="2024-01" db="EMBL/GenBank/DDBJ databases">
        <authorList>
            <person name="Allen C."/>
            <person name="Tagirdzhanova G."/>
        </authorList>
    </citation>
    <scope>NUCLEOTIDE SEQUENCE [LARGE SCALE GENOMIC DNA]</scope>
</reference>
<proteinExistence type="predicted"/>